<accession>A0AAF1BYZ9</accession>
<evidence type="ECO:0000256" key="4">
    <source>
        <dbReference type="ARBA" id="ARBA00023136"/>
    </source>
</evidence>
<feature type="transmembrane region" description="Helical" evidence="5">
    <location>
        <begin position="188"/>
        <end position="210"/>
    </location>
</feature>
<reference evidence="7" key="1">
    <citation type="submission" date="2017-12" db="EMBL/GenBank/DDBJ databases">
        <authorList>
            <person name="Thomas-White K."/>
            <person name="Wolfe A.J."/>
        </authorList>
    </citation>
    <scope>NUCLEOTIDE SEQUENCE</scope>
    <source>
        <strain evidence="7">UMB0763</strain>
    </source>
</reference>
<dbReference type="EMBL" id="CP136958">
    <property type="protein sequence ID" value="WOT02180.1"/>
    <property type="molecule type" value="Genomic_DNA"/>
</dbReference>
<dbReference type="Proteomes" id="UP000234560">
    <property type="component" value="Chromosome"/>
</dbReference>
<dbReference type="RefSeq" id="WP_101678851.1">
    <property type="nucleotide sequence ID" value="NZ_CP136958.1"/>
</dbReference>
<feature type="transmembrane region" description="Helical" evidence="5">
    <location>
        <begin position="12"/>
        <end position="33"/>
    </location>
</feature>
<evidence type="ECO:0000256" key="1">
    <source>
        <dbReference type="ARBA" id="ARBA00004141"/>
    </source>
</evidence>
<proteinExistence type="predicted"/>
<evidence type="ECO:0000256" key="3">
    <source>
        <dbReference type="ARBA" id="ARBA00022989"/>
    </source>
</evidence>
<name>A0AAF1BYZ9_9CORY</name>
<dbReference type="KEGG" id="cpyr:CYJ47_13230"/>
<keyword evidence="3 5" id="KW-1133">Transmembrane helix</keyword>
<organism evidence="7 8">
    <name type="scientific">Corynebacterium pyruviciproducens</name>
    <dbReference type="NCBI Taxonomy" id="598660"/>
    <lineage>
        <taxon>Bacteria</taxon>
        <taxon>Bacillati</taxon>
        <taxon>Actinomycetota</taxon>
        <taxon>Actinomycetes</taxon>
        <taxon>Mycobacteriales</taxon>
        <taxon>Corynebacteriaceae</taxon>
        <taxon>Corynebacterium</taxon>
    </lineage>
</organism>
<dbReference type="Pfam" id="PF12698">
    <property type="entry name" value="ABC2_membrane_3"/>
    <property type="match status" value="1"/>
</dbReference>
<evidence type="ECO:0000256" key="2">
    <source>
        <dbReference type="ARBA" id="ARBA00022692"/>
    </source>
</evidence>
<keyword evidence="4 5" id="KW-0472">Membrane</keyword>
<feature type="transmembrane region" description="Helical" evidence="5">
    <location>
        <begin position="266"/>
        <end position="284"/>
    </location>
</feature>
<dbReference type="GO" id="GO:0016020">
    <property type="term" value="C:membrane"/>
    <property type="evidence" value="ECO:0007669"/>
    <property type="project" value="UniProtKB-SubCell"/>
</dbReference>
<dbReference type="InterPro" id="IPR013525">
    <property type="entry name" value="ABC2_TM"/>
</dbReference>
<evidence type="ECO:0000259" key="6">
    <source>
        <dbReference type="Pfam" id="PF12698"/>
    </source>
</evidence>
<feature type="transmembrane region" description="Helical" evidence="5">
    <location>
        <begin position="296"/>
        <end position="313"/>
    </location>
</feature>
<gene>
    <name evidence="7" type="ORF">CYJ47_13230</name>
</gene>
<keyword evidence="2 5" id="KW-0812">Transmembrane</keyword>
<dbReference type="GO" id="GO:0140359">
    <property type="term" value="F:ABC-type transporter activity"/>
    <property type="evidence" value="ECO:0007669"/>
    <property type="project" value="InterPro"/>
</dbReference>
<evidence type="ECO:0000256" key="5">
    <source>
        <dbReference type="SAM" id="Phobius"/>
    </source>
</evidence>
<evidence type="ECO:0000313" key="8">
    <source>
        <dbReference type="Proteomes" id="UP000234560"/>
    </source>
</evidence>
<sequence length="385" mass="40404">MTVCKAFLTVLWRNIGFVVLFTGLMLIMGVTAFQAPAGGDGTIAAHKPAVVVVYNGEDTAFTRAFSSYLAERTTTPDIDTTSELAIDDALYYEALAYAVYLPDDITEQVLAGTKPEVTIKTRGNADSATASVLVSRYFTLATGYATTIHDEDALVDAIAASGEVTTDVTVTSHLDEKTLHVVAQLYNFGSYTLLAGAAYVITMVLAAFTAGPVRRRTRVSSARPLRVDASLIAGCGVVVAVLVALNVALVHILLPQVAATGRAGLFALNACAYGLPVLALAFLLARLTSNKQALSAIVNMVALASAFMCGAFIPQSMLPDMVGTLGRALPTYYYVANNDALATAATFGGREAATFWANIAAQAGFALALWAVAALVGILRRRAKA</sequence>
<comment type="subcellular location">
    <subcellularLocation>
        <location evidence="1">Membrane</location>
        <topology evidence="1">Multi-pass membrane protein</topology>
    </subcellularLocation>
</comment>
<dbReference type="AlphaFoldDB" id="A0AAF1BYZ9"/>
<evidence type="ECO:0000313" key="7">
    <source>
        <dbReference type="EMBL" id="WOT02180.1"/>
    </source>
</evidence>
<reference evidence="7" key="2">
    <citation type="submission" date="2023-10" db="EMBL/GenBank/DDBJ databases">
        <authorList>
            <person name="Choi B."/>
        </authorList>
    </citation>
    <scope>NUCLEOTIDE SEQUENCE</scope>
    <source>
        <strain evidence="7">UMB0763</strain>
    </source>
</reference>
<feature type="domain" description="ABC-2 type transporter transmembrane" evidence="6">
    <location>
        <begin position="17"/>
        <end position="375"/>
    </location>
</feature>
<feature type="transmembrane region" description="Helical" evidence="5">
    <location>
        <begin position="355"/>
        <end position="379"/>
    </location>
</feature>
<feature type="transmembrane region" description="Helical" evidence="5">
    <location>
        <begin position="231"/>
        <end position="254"/>
    </location>
</feature>
<protein>
    <submittedName>
        <fullName evidence="7">ABC transporter permease</fullName>
    </submittedName>
</protein>